<gene>
    <name evidence="1" type="ORF">EZMO1_3330</name>
</gene>
<dbReference type="AlphaFoldDB" id="A0A142BEZ9"/>
<dbReference type="KEGG" id="emp:EZMO1_3330"/>
<reference evidence="1 2" key="1">
    <citation type="journal article" date="2016" name="Front. Microbiol.">
        <title>Genomic Insight into the Host-Endosymbiont Relationship of Endozoicomonas montiporae CL-33(T) with its Coral Host.</title>
        <authorList>
            <person name="Ding J.-Y."/>
            <person name="Shiu J.-H."/>
            <person name="Chen W.-M."/>
            <person name="Chiang Y.-R."/>
            <person name="Tang S.-L."/>
        </authorList>
    </citation>
    <scope>NUCLEOTIDE SEQUENCE [LARGE SCALE GENOMIC DNA]</scope>
    <source>
        <strain evidence="1 2">CL-33</strain>
    </source>
</reference>
<sequence>MVVKQLNGFSDGDPSCASIKQLCCQPLLQSADLTTDLCNGNTKTSGGQCKRLGFCNGNKLFRLLSDSRLLRNQQAN</sequence>
<accession>A0A142BEZ9</accession>
<evidence type="ECO:0000313" key="1">
    <source>
        <dbReference type="EMBL" id="AMO57325.1"/>
    </source>
</evidence>
<name>A0A142BEZ9_9GAMM</name>
<dbReference type="EMBL" id="CP013251">
    <property type="protein sequence ID" value="AMO57325.1"/>
    <property type="molecule type" value="Genomic_DNA"/>
</dbReference>
<organism evidence="1 2">
    <name type="scientific">Endozoicomonas montiporae CL-33</name>
    <dbReference type="NCBI Taxonomy" id="570277"/>
    <lineage>
        <taxon>Bacteria</taxon>
        <taxon>Pseudomonadati</taxon>
        <taxon>Pseudomonadota</taxon>
        <taxon>Gammaproteobacteria</taxon>
        <taxon>Oceanospirillales</taxon>
        <taxon>Endozoicomonadaceae</taxon>
        <taxon>Endozoicomonas</taxon>
    </lineage>
</organism>
<dbReference type="Proteomes" id="UP000071065">
    <property type="component" value="Chromosome"/>
</dbReference>
<dbReference type="PATRIC" id="fig|570277.3.peg.3577"/>
<protein>
    <submittedName>
        <fullName evidence="1">Uncharacterized protein</fullName>
    </submittedName>
</protein>
<proteinExistence type="predicted"/>
<evidence type="ECO:0000313" key="2">
    <source>
        <dbReference type="Proteomes" id="UP000071065"/>
    </source>
</evidence>